<feature type="domain" description="Exosome complex exonuclease RRP44 S1" evidence="1">
    <location>
        <begin position="68"/>
        <end position="138"/>
    </location>
</feature>
<proteinExistence type="predicted"/>
<evidence type="ECO:0000259" key="1">
    <source>
        <dbReference type="Pfam" id="PF17215"/>
    </source>
</evidence>
<dbReference type="Gene3D" id="2.40.50.140">
    <property type="entry name" value="Nucleic acid-binding proteins"/>
    <property type="match status" value="1"/>
</dbReference>
<sequence length="177" mass="20128">MRRYADMMVHRLLAAAIGVGPVPNCLKNELQSRELCEHLNKRHNAAQRAGRASTNLFTVLHFQQYPTRTDAEITKIKSDGVRVELLNFGIEGMIFLCNKGGPDEAAMQFDPTQHTLALNNRKLRLFDRVRVKVYAAQTTGKNYELKLDLLDEHDKDEDIKNKGWKKAEANLLAILRG</sequence>
<dbReference type="OrthoDB" id="203416at2759"/>
<dbReference type="Proteomes" id="UP000429607">
    <property type="component" value="Unassembled WGS sequence"/>
</dbReference>
<keyword evidence="6" id="KW-1185">Reference proteome</keyword>
<dbReference type="Proteomes" id="UP000434957">
    <property type="component" value="Unassembled WGS sequence"/>
</dbReference>
<evidence type="ECO:0000313" key="5">
    <source>
        <dbReference type="Proteomes" id="UP000429607"/>
    </source>
</evidence>
<dbReference type="GO" id="GO:0004519">
    <property type="term" value="F:endonuclease activity"/>
    <property type="evidence" value="ECO:0007669"/>
    <property type="project" value="TreeGrafter"/>
</dbReference>
<evidence type="ECO:0000313" key="3">
    <source>
        <dbReference type="EMBL" id="KAE9000717.1"/>
    </source>
</evidence>
<evidence type="ECO:0000313" key="2">
    <source>
        <dbReference type="EMBL" id="KAE8997219.1"/>
    </source>
</evidence>
<organism evidence="2 7">
    <name type="scientific">Phytophthora rubi</name>
    <dbReference type="NCBI Taxonomy" id="129364"/>
    <lineage>
        <taxon>Eukaryota</taxon>
        <taxon>Sar</taxon>
        <taxon>Stramenopiles</taxon>
        <taxon>Oomycota</taxon>
        <taxon>Peronosporomycetes</taxon>
        <taxon>Peronosporales</taxon>
        <taxon>Peronosporaceae</taxon>
        <taxon>Phytophthora</taxon>
    </lineage>
</organism>
<comment type="caution">
    <text evidence="2">The sequence shown here is derived from an EMBL/GenBank/DDBJ whole genome shotgun (WGS) entry which is preliminary data.</text>
</comment>
<dbReference type="GO" id="GO:0000175">
    <property type="term" value="F:3'-5'-RNA exonuclease activity"/>
    <property type="evidence" value="ECO:0007669"/>
    <property type="project" value="TreeGrafter"/>
</dbReference>
<evidence type="ECO:0000313" key="7">
    <source>
        <dbReference type="Proteomes" id="UP000435112"/>
    </source>
</evidence>
<dbReference type="Proteomes" id="UP000435112">
    <property type="component" value="Unassembled WGS sequence"/>
</dbReference>
<gene>
    <name evidence="3" type="ORF">PR001_g18714</name>
    <name evidence="2" type="ORF">PR002_g19097</name>
    <name evidence="4" type="ORF">PR003_g19847</name>
</gene>
<protein>
    <recommendedName>
        <fullName evidence="1">Exosome complex exonuclease RRP44 S1 domain-containing protein</fullName>
    </recommendedName>
</protein>
<evidence type="ECO:0000313" key="4">
    <source>
        <dbReference type="EMBL" id="KAE9312110.1"/>
    </source>
</evidence>
<dbReference type="Pfam" id="PF17215">
    <property type="entry name" value="Rrp44_S1"/>
    <property type="match status" value="1"/>
</dbReference>
<dbReference type="EMBL" id="QXFT01001708">
    <property type="protein sequence ID" value="KAE9312110.1"/>
    <property type="molecule type" value="Genomic_DNA"/>
</dbReference>
<dbReference type="EMBL" id="QXFV01001672">
    <property type="protein sequence ID" value="KAE9000717.1"/>
    <property type="molecule type" value="Genomic_DNA"/>
</dbReference>
<dbReference type="PANTHER" id="PTHR23355:SF35">
    <property type="entry name" value="EXOSOME COMPLEX EXONUCLEASE RRP44"/>
    <property type="match status" value="1"/>
</dbReference>
<reference evidence="5 7" key="1">
    <citation type="submission" date="2018-09" db="EMBL/GenBank/DDBJ databases">
        <title>Genomic investigation of the strawberry pathogen Phytophthora fragariae indicates pathogenicity is determined by transcriptional variation in three key races.</title>
        <authorList>
            <person name="Adams T.M."/>
            <person name="Armitage A.D."/>
            <person name="Sobczyk M.K."/>
            <person name="Bates H.J."/>
            <person name="Dunwell J.M."/>
            <person name="Nellist C.F."/>
            <person name="Harrison R.J."/>
        </authorList>
    </citation>
    <scope>NUCLEOTIDE SEQUENCE [LARGE SCALE GENOMIC DNA]</scope>
    <source>
        <strain evidence="3 5">SCRP249</strain>
        <strain evidence="2 7">SCRP324</strain>
        <strain evidence="4 6">SCRP333</strain>
    </source>
</reference>
<evidence type="ECO:0000313" key="6">
    <source>
        <dbReference type="Proteomes" id="UP000434957"/>
    </source>
</evidence>
<dbReference type="InterPro" id="IPR050180">
    <property type="entry name" value="RNR_Ribonuclease"/>
</dbReference>
<dbReference type="InterPro" id="IPR033770">
    <property type="entry name" value="RRP44_S1"/>
</dbReference>
<dbReference type="AlphaFoldDB" id="A0A6A3JQS5"/>
<dbReference type="GO" id="GO:0000176">
    <property type="term" value="C:nuclear exosome (RNase complex)"/>
    <property type="evidence" value="ECO:0007669"/>
    <property type="project" value="TreeGrafter"/>
</dbReference>
<name>A0A6A3JQS5_9STRA</name>
<accession>A0A6A3JQS5</accession>
<dbReference type="PANTHER" id="PTHR23355">
    <property type="entry name" value="RIBONUCLEASE"/>
    <property type="match status" value="1"/>
</dbReference>
<dbReference type="SUPFAM" id="SSF50249">
    <property type="entry name" value="Nucleic acid-binding proteins"/>
    <property type="match status" value="2"/>
</dbReference>
<dbReference type="EMBL" id="QXFU01001695">
    <property type="protein sequence ID" value="KAE8997219.1"/>
    <property type="molecule type" value="Genomic_DNA"/>
</dbReference>
<dbReference type="GO" id="GO:0000177">
    <property type="term" value="C:cytoplasmic exosome (RNase complex)"/>
    <property type="evidence" value="ECO:0007669"/>
    <property type="project" value="TreeGrafter"/>
</dbReference>
<dbReference type="GO" id="GO:0071031">
    <property type="term" value="P:nuclear mRNA surveillance of mRNA 3'-end processing"/>
    <property type="evidence" value="ECO:0007669"/>
    <property type="project" value="TreeGrafter"/>
</dbReference>
<dbReference type="GO" id="GO:0016075">
    <property type="term" value="P:rRNA catabolic process"/>
    <property type="evidence" value="ECO:0007669"/>
    <property type="project" value="TreeGrafter"/>
</dbReference>
<dbReference type="InterPro" id="IPR012340">
    <property type="entry name" value="NA-bd_OB-fold"/>
</dbReference>